<evidence type="ECO:0000256" key="7">
    <source>
        <dbReference type="PIRSR" id="PIRSR600246-3"/>
    </source>
</evidence>
<dbReference type="SUPFAM" id="SSF56235">
    <property type="entry name" value="N-terminal nucleophile aminohydrolases (Ntn hydrolases)"/>
    <property type="match status" value="1"/>
</dbReference>
<dbReference type="CDD" id="cd04701">
    <property type="entry name" value="Asparaginase_2"/>
    <property type="match status" value="1"/>
</dbReference>
<dbReference type="FunFam" id="3.60.20.30:FF:000001">
    <property type="entry name" value="Isoaspartyl peptidase/L-asparaginase"/>
    <property type="match status" value="1"/>
</dbReference>
<feature type="binding site" evidence="6">
    <location>
        <begin position="234"/>
        <end position="237"/>
    </location>
    <ligand>
        <name>substrate</name>
    </ligand>
</feature>
<feature type="site" description="Cleavage; by autolysis" evidence="7">
    <location>
        <begin position="205"/>
        <end position="206"/>
    </location>
</feature>
<organism evidence="8 9">
    <name type="scientific">Aestuariibaculum marinum</name>
    <dbReference type="NCBI Taxonomy" id="2683592"/>
    <lineage>
        <taxon>Bacteria</taxon>
        <taxon>Pseudomonadati</taxon>
        <taxon>Bacteroidota</taxon>
        <taxon>Flavobacteriia</taxon>
        <taxon>Flavobacteriales</taxon>
        <taxon>Flavobacteriaceae</taxon>
    </lineage>
</organism>
<comment type="caution">
    <text evidence="8">The sequence shown here is derived from an EMBL/GenBank/DDBJ whole genome shotgun (WGS) entry which is preliminary data.</text>
</comment>
<keyword evidence="1" id="KW-0645">Protease</keyword>
<dbReference type="AlphaFoldDB" id="A0A8J6PTT3"/>
<dbReference type="InterPro" id="IPR000246">
    <property type="entry name" value="Peptidase_T2"/>
</dbReference>
<evidence type="ECO:0000256" key="1">
    <source>
        <dbReference type="ARBA" id="ARBA00022670"/>
    </source>
</evidence>
<dbReference type="InterPro" id="IPR029055">
    <property type="entry name" value="Ntn_hydrolases_N"/>
</dbReference>
<evidence type="ECO:0000256" key="6">
    <source>
        <dbReference type="PIRSR" id="PIRSR600246-2"/>
    </source>
</evidence>
<dbReference type="PANTHER" id="PTHR10188">
    <property type="entry name" value="L-ASPARAGINASE"/>
    <property type="match status" value="1"/>
</dbReference>
<feature type="active site" description="Nucleophile" evidence="5">
    <location>
        <position position="206"/>
    </location>
</feature>
<dbReference type="Gene3D" id="3.60.20.30">
    <property type="entry name" value="(Glycosyl)asparaginase"/>
    <property type="match status" value="1"/>
</dbReference>
<evidence type="ECO:0000313" key="8">
    <source>
        <dbReference type="EMBL" id="MBD0823208.1"/>
    </source>
</evidence>
<accession>A0A8J6PTT3</accession>
<feature type="binding site" evidence="6">
    <location>
        <begin position="257"/>
        <end position="260"/>
    </location>
    <ligand>
        <name>substrate</name>
    </ligand>
</feature>
<dbReference type="EMBL" id="JACVXD010000002">
    <property type="protein sequence ID" value="MBD0823208.1"/>
    <property type="molecule type" value="Genomic_DNA"/>
</dbReference>
<reference evidence="8 9" key="1">
    <citation type="journal article" date="2018" name="J. Microbiol.">
        <title>Aestuariibaculum marinum sp. nov., a marine bacterium isolated from seawater in South Korea.</title>
        <authorList>
            <person name="Choi J."/>
            <person name="Lee D."/>
            <person name="Jang J.H."/>
            <person name="Cha S."/>
            <person name="Seo T."/>
        </authorList>
    </citation>
    <scope>NUCLEOTIDE SEQUENCE [LARGE SCALE GENOMIC DNA]</scope>
    <source>
        <strain evidence="8 9">IP7</strain>
    </source>
</reference>
<evidence type="ECO:0000256" key="3">
    <source>
        <dbReference type="ARBA" id="ARBA00022813"/>
    </source>
</evidence>
<keyword evidence="9" id="KW-1185">Reference proteome</keyword>
<keyword evidence="3" id="KW-0068">Autocatalytic cleavage</keyword>
<evidence type="ECO:0000256" key="4">
    <source>
        <dbReference type="ARBA" id="ARBA00069124"/>
    </source>
</evidence>
<sequence length="340" mass="36287">MAKFLSNLFIIILCFSCKNETNNIKPSLPEAPTFSIVIHGGAGTILKKNMSPEKEAHYKAKLEEAIKVGYHILKDGGSSLDAVQKTINVLEDSPLFNAGKGAVFTNAGTNEHDASIMDGKTLNAGASAGTKTIKNPINLARAIMEHSPHVMLSGNGAEQFATEQGLHIVDSTYFYTENRFNSLQKVKASEQVAFYDDTIKDSKFGTVGCAALDKNGNLAAGTSTGGMTNKRWGRIGDSPIIGAGTYANNNTCAISCTGWGEFFIRSVVAHDISALMEYKGLSIEEAAKEVIQNKVPALGGDGGIIGVDRHGNIAMEFNTAGMYRATMNDNGELYIGIYGN</sequence>
<evidence type="ECO:0000256" key="2">
    <source>
        <dbReference type="ARBA" id="ARBA00022801"/>
    </source>
</evidence>
<dbReference type="Pfam" id="PF01112">
    <property type="entry name" value="Asparaginase_2"/>
    <property type="match status" value="1"/>
</dbReference>
<protein>
    <recommendedName>
        <fullName evidence="4">Isoaspartyl peptidase</fullName>
    </recommendedName>
</protein>
<proteinExistence type="predicted"/>
<dbReference type="GO" id="GO:0008233">
    <property type="term" value="F:peptidase activity"/>
    <property type="evidence" value="ECO:0007669"/>
    <property type="project" value="UniProtKB-KW"/>
</dbReference>
<dbReference type="GO" id="GO:0016811">
    <property type="term" value="F:hydrolase activity, acting on carbon-nitrogen (but not peptide) bonds, in linear amides"/>
    <property type="evidence" value="ECO:0007669"/>
    <property type="project" value="UniProtKB-ARBA"/>
</dbReference>
<dbReference type="PANTHER" id="PTHR10188:SF6">
    <property type="entry name" value="N(4)-(BETA-N-ACETYLGLUCOSAMINYL)-L-ASPARAGINASE"/>
    <property type="match status" value="1"/>
</dbReference>
<name>A0A8J6PTT3_9FLAO</name>
<evidence type="ECO:0000313" key="9">
    <source>
        <dbReference type="Proteomes" id="UP000621516"/>
    </source>
</evidence>
<keyword evidence="2" id="KW-0378">Hydrolase</keyword>
<dbReference type="RefSeq" id="WP_188222530.1">
    <property type="nucleotide sequence ID" value="NZ_JACVXD010000002.1"/>
</dbReference>
<evidence type="ECO:0000256" key="5">
    <source>
        <dbReference type="PIRSR" id="PIRSR600246-1"/>
    </source>
</evidence>
<gene>
    <name evidence="8" type="ORF">ICJ85_04165</name>
</gene>
<dbReference type="Proteomes" id="UP000621516">
    <property type="component" value="Unassembled WGS sequence"/>
</dbReference>
<dbReference type="GO" id="GO:0006508">
    <property type="term" value="P:proteolysis"/>
    <property type="evidence" value="ECO:0007669"/>
    <property type="project" value="UniProtKB-KW"/>
</dbReference>